<dbReference type="Proteomes" id="UP001214441">
    <property type="component" value="Unassembled WGS sequence"/>
</dbReference>
<dbReference type="RefSeq" id="WP_280842829.1">
    <property type="nucleotide sequence ID" value="NZ_JANCPR020000067.1"/>
</dbReference>
<comment type="caution">
    <text evidence="1">The sequence shown here is derived from an EMBL/GenBank/DDBJ whole genome shotgun (WGS) entry which is preliminary data.</text>
</comment>
<reference evidence="1 2" key="1">
    <citation type="submission" date="2023-05" db="EMBL/GenBank/DDBJ databases">
        <title>Streptantibioticus silvisoli sp. nov., acidotolerant actinomycetes 1 from pine litter.</title>
        <authorList>
            <person name="Swiecimska M."/>
            <person name="Golinska P."/>
            <person name="Sangal V."/>
            <person name="Wachnowicz B."/>
            <person name="Goodfellow M."/>
        </authorList>
    </citation>
    <scope>NUCLEOTIDE SEQUENCE [LARGE SCALE GENOMIC DNA]</scope>
    <source>
        <strain evidence="1 2">DSM 42109</strain>
    </source>
</reference>
<dbReference type="Gene3D" id="3.30.565.10">
    <property type="entry name" value="Histidine kinase-like ATPase, C-terminal domain"/>
    <property type="match status" value="1"/>
</dbReference>
<evidence type="ECO:0000313" key="1">
    <source>
        <dbReference type="EMBL" id="MDJ1137862.1"/>
    </source>
</evidence>
<accession>A0ABT7A9Y4</accession>
<keyword evidence="2" id="KW-1185">Reference proteome</keyword>
<name>A0ABT7A9Y4_9ACTN</name>
<sequence length="60" mass="6705">MPTYRHTFSGRPEEVSRARHFTYHYLRHTPAVTDVCLMVSEVTTNAVSTPAQADPAGTSR</sequence>
<gene>
    <name evidence="1" type="ORF">NMN56_039085</name>
</gene>
<dbReference type="EMBL" id="JANCPR020000067">
    <property type="protein sequence ID" value="MDJ1137862.1"/>
    <property type="molecule type" value="Genomic_DNA"/>
</dbReference>
<dbReference type="InterPro" id="IPR036890">
    <property type="entry name" value="HATPase_C_sf"/>
</dbReference>
<organism evidence="1 2">
    <name type="scientific">Streptomyces iconiensis</name>
    <dbReference type="NCBI Taxonomy" id="1384038"/>
    <lineage>
        <taxon>Bacteria</taxon>
        <taxon>Bacillati</taxon>
        <taxon>Actinomycetota</taxon>
        <taxon>Actinomycetes</taxon>
        <taxon>Kitasatosporales</taxon>
        <taxon>Streptomycetaceae</taxon>
        <taxon>Streptomyces</taxon>
    </lineage>
</organism>
<proteinExistence type="predicted"/>
<evidence type="ECO:0000313" key="2">
    <source>
        <dbReference type="Proteomes" id="UP001214441"/>
    </source>
</evidence>
<protein>
    <submittedName>
        <fullName evidence="1">Uncharacterized protein</fullName>
    </submittedName>
</protein>